<sequence>MRFHFVLEGLTSEQTDTLLSIESAMTGRSATAVFNLKSLDVFTDRGSERIKEFVSSRLGAYLMEPLEALLSATGLDLISFYHAVKGVPVILAARRL</sequence>
<dbReference type="RefSeq" id="WP_176571891.1">
    <property type="nucleotide sequence ID" value="NZ_CP056030.1"/>
</dbReference>
<dbReference type="EMBL" id="CP056030">
    <property type="protein sequence ID" value="QKZ06552.1"/>
    <property type="molecule type" value="Genomic_DNA"/>
</dbReference>
<accession>A0A7D5DA23</accession>
<gene>
    <name evidence="1" type="ORF">HWQ56_23325</name>
</gene>
<evidence type="ECO:0000313" key="2">
    <source>
        <dbReference type="Proteomes" id="UP000509568"/>
    </source>
</evidence>
<name>A0A7D5DA23_9PSED</name>
<dbReference type="AlphaFoldDB" id="A0A7D5DA23"/>
<keyword evidence="2" id="KW-1185">Reference proteome</keyword>
<dbReference type="Proteomes" id="UP000509568">
    <property type="component" value="Chromosome"/>
</dbReference>
<proteinExistence type="predicted"/>
<evidence type="ECO:0000313" key="1">
    <source>
        <dbReference type="EMBL" id="QKZ06552.1"/>
    </source>
</evidence>
<dbReference type="KEGG" id="pez:HWQ56_23325"/>
<organism evidence="1 2">
    <name type="scientific">Pseudomonas eucalypticola</name>
    <dbReference type="NCBI Taxonomy" id="2599595"/>
    <lineage>
        <taxon>Bacteria</taxon>
        <taxon>Pseudomonadati</taxon>
        <taxon>Pseudomonadota</taxon>
        <taxon>Gammaproteobacteria</taxon>
        <taxon>Pseudomonadales</taxon>
        <taxon>Pseudomonadaceae</taxon>
        <taxon>Pseudomonas</taxon>
    </lineage>
</organism>
<reference evidence="1 2" key="1">
    <citation type="submission" date="2020-06" db="EMBL/GenBank/DDBJ databases">
        <title>Pseudomonas eucalypticola sp. nov., an endophyte of Eucalyptus dunnii leaves with biocontrol ability of eucalyptus leaf blight.</title>
        <authorList>
            <person name="Liu Y."/>
            <person name="Song Z."/>
            <person name="Zeng H."/>
            <person name="Lu M."/>
            <person name="Wang X."/>
            <person name="Lian X."/>
            <person name="Zhang Q."/>
        </authorList>
    </citation>
    <scope>NUCLEOTIDE SEQUENCE [LARGE SCALE GENOMIC DNA]</scope>
    <source>
        <strain evidence="1 2">NP-1</strain>
    </source>
</reference>
<protein>
    <submittedName>
        <fullName evidence="1">Uncharacterized protein</fullName>
    </submittedName>
</protein>